<organism evidence="1">
    <name type="scientific">Dasya naccarioides</name>
    <dbReference type="NCBI Taxonomy" id="2007180"/>
    <lineage>
        <taxon>Eukaryota</taxon>
        <taxon>Rhodophyta</taxon>
        <taxon>Florideophyceae</taxon>
        <taxon>Rhodymeniophycidae</taxon>
        <taxon>Ceramiales</taxon>
        <taxon>Dasyaceae</taxon>
        <taxon>Dasya</taxon>
    </lineage>
</organism>
<protein>
    <submittedName>
        <fullName evidence="1">Uncharacterized protein</fullName>
    </submittedName>
</protein>
<dbReference type="AlphaFoldDB" id="A0A1Z1MGN3"/>
<reference evidence="1" key="1">
    <citation type="journal article" date="2017" name="J. Phycol.">
        <title>Analysis of chloroplast genomes and a supermatrix inform reclassification of the Rhodomelaceae (Rhodophyta).</title>
        <authorList>
            <person name="Diaz-Tapia P."/>
            <person name="Maggs C.A."/>
            <person name="West J.A."/>
            <person name="Verbruggen H."/>
        </authorList>
    </citation>
    <scope>NUCLEOTIDE SEQUENCE</scope>
    <source>
        <strain evidence="1">PD888</strain>
    </source>
</reference>
<dbReference type="RefSeq" id="YP_009395977.1">
    <property type="nucleotide sequence ID" value="NC_035280.1"/>
</dbReference>
<evidence type="ECO:0000313" key="1">
    <source>
        <dbReference type="EMBL" id="ARW65163.1"/>
    </source>
</evidence>
<dbReference type="GeneID" id="33358098"/>
<geneLocation type="chloroplast" evidence="1"/>
<name>A0A1Z1MGN3_9FLOR</name>
<proteinExistence type="predicted"/>
<keyword evidence="1" id="KW-0150">Chloroplast</keyword>
<keyword evidence="1" id="KW-0934">Plastid</keyword>
<gene>
    <name evidence="1" type="primary">ycf58</name>
</gene>
<sequence>MNNYYYLDSFCGQWTTKKSLYLLKNKSEYKYEENFEILKDIEKQINTKLLFKNDRANFLYQLDDNLHIKKFKNNFNETYNVKIFDKNLIKIEKEINYKELIYQEYIYSASENVKISFSLLKKQNQYLFILFTSYIKKINK</sequence>
<dbReference type="EMBL" id="MF101436">
    <property type="protein sequence ID" value="ARW65163.1"/>
    <property type="molecule type" value="Genomic_DNA"/>
</dbReference>
<accession>A0A1Z1MGN3</accession>